<gene>
    <name evidence="2" type="ORF">KV397_00325</name>
</gene>
<feature type="transmembrane region" description="Helical" evidence="1">
    <location>
        <begin position="70"/>
        <end position="91"/>
    </location>
</feature>
<evidence type="ECO:0000313" key="3">
    <source>
        <dbReference type="Proteomes" id="UP000830631"/>
    </source>
</evidence>
<dbReference type="RefSeq" id="WP_131494444.1">
    <property type="nucleotide sequence ID" value="NZ_CP078078.1"/>
</dbReference>
<feature type="transmembrane region" description="Helical" evidence="1">
    <location>
        <begin position="12"/>
        <end position="36"/>
    </location>
</feature>
<dbReference type="PROSITE" id="PS51257">
    <property type="entry name" value="PROKAR_LIPOPROTEIN"/>
    <property type="match status" value="1"/>
</dbReference>
<keyword evidence="3" id="KW-1185">Reference proteome</keyword>
<organism evidence="2 3">
    <name type="scientific">Microbacterium aurugineum</name>
    <dbReference type="NCBI Taxonomy" id="2851642"/>
    <lineage>
        <taxon>Bacteria</taxon>
        <taxon>Bacillati</taxon>
        <taxon>Actinomycetota</taxon>
        <taxon>Actinomycetes</taxon>
        <taxon>Micrococcales</taxon>
        <taxon>Microbacteriaceae</taxon>
        <taxon>Microbacterium</taxon>
    </lineage>
</organism>
<sequence>MTTMRVASDLAAVMVPIGYVGAAIAAACAIVAAVAVIRGSGGLAGGAVGVWIVGALLSVTASFAQEWTPLILSGAALVGMLVIGGVVRAIMTAAGAGRPARETDAALPAAVPVSRPAVGSKTARVATSPTTASIAVVP</sequence>
<keyword evidence="1" id="KW-0472">Membrane</keyword>
<accession>A0ABY4IX61</accession>
<dbReference type="Proteomes" id="UP000830631">
    <property type="component" value="Chromosome"/>
</dbReference>
<dbReference type="EMBL" id="CP078078">
    <property type="protein sequence ID" value="UPL16310.1"/>
    <property type="molecule type" value="Genomic_DNA"/>
</dbReference>
<protein>
    <submittedName>
        <fullName evidence="2">Uncharacterized protein</fullName>
    </submittedName>
</protein>
<evidence type="ECO:0000313" key="2">
    <source>
        <dbReference type="EMBL" id="UPL16310.1"/>
    </source>
</evidence>
<keyword evidence="1" id="KW-1133">Transmembrane helix</keyword>
<feature type="transmembrane region" description="Helical" evidence="1">
    <location>
        <begin position="43"/>
        <end position="64"/>
    </location>
</feature>
<proteinExistence type="predicted"/>
<name>A0ABY4IX61_9MICO</name>
<reference evidence="2 3" key="1">
    <citation type="submission" date="2021-06" db="EMBL/GenBank/DDBJ databases">
        <title>Genome-based taxonomic framework of Microbacterium strains isolated from marine environment, the description of four new species and reclassification of four preexisting species.</title>
        <authorList>
            <person name="Lee S.D."/>
            <person name="Kim S.-M."/>
            <person name="Byeon Y.-S."/>
            <person name="Yang H.L."/>
            <person name="Kim I.S."/>
        </authorList>
    </citation>
    <scope>NUCLEOTIDE SEQUENCE [LARGE SCALE GENOMIC DNA]</scope>
    <source>
        <strain evidence="2 3">KSW4-10</strain>
    </source>
</reference>
<evidence type="ECO:0000256" key="1">
    <source>
        <dbReference type="SAM" id="Phobius"/>
    </source>
</evidence>
<keyword evidence="1" id="KW-0812">Transmembrane</keyword>